<dbReference type="AlphaFoldDB" id="A0A2J6X6F6"/>
<evidence type="ECO:0000313" key="3">
    <source>
        <dbReference type="Proteomes" id="UP000236910"/>
    </source>
</evidence>
<evidence type="ECO:0000256" key="1">
    <source>
        <dbReference type="SAM" id="MobiDB-lite"/>
    </source>
</evidence>
<sequence>MTKWITKKGKDGKNRHIPIQEGNRKREKEINSWDSYEAEKNKIINLNKDWFKNLWENDSATVEDYYELYKDTVQKLEENRVETNIDDSFEAFDKLWQIYNFRAPSFKEAWYEWNSAMWNLPNRR</sequence>
<dbReference type="Proteomes" id="UP000236910">
    <property type="component" value="Unassembled WGS sequence"/>
</dbReference>
<protein>
    <submittedName>
        <fullName evidence="2">Uncharacterized protein</fullName>
    </submittedName>
</protein>
<comment type="caution">
    <text evidence="2">The sequence shown here is derived from an EMBL/GenBank/DDBJ whole genome shotgun (WGS) entry which is preliminary data.</text>
</comment>
<reference evidence="2 3" key="1">
    <citation type="submission" date="2018-01" db="EMBL/GenBank/DDBJ databases">
        <title>Metagenomic assembled genomes from two thermal pools in the Uzon Caldera, Kamchatka, Russia.</title>
        <authorList>
            <person name="Wilkins L."/>
            <person name="Ettinger C."/>
        </authorList>
    </citation>
    <scope>NUCLEOTIDE SEQUENCE [LARGE SCALE GENOMIC DNA]</scope>
    <source>
        <strain evidence="2">ARK-10</strain>
    </source>
</reference>
<dbReference type="EMBL" id="PNIX01000221">
    <property type="protein sequence ID" value="PMP82381.1"/>
    <property type="molecule type" value="Genomic_DNA"/>
</dbReference>
<evidence type="ECO:0000313" key="2">
    <source>
        <dbReference type="EMBL" id="PMP82381.1"/>
    </source>
</evidence>
<organism evidence="2 3">
    <name type="scientific">Caldisericum exile</name>
    <dbReference type="NCBI Taxonomy" id="693075"/>
    <lineage>
        <taxon>Bacteria</taxon>
        <taxon>Pseudomonadati</taxon>
        <taxon>Caldisericota/Cryosericota group</taxon>
        <taxon>Caldisericota</taxon>
        <taxon>Caldisericia</taxon>
        <taxon>Caldisericales</taxon>
        <taxon>Caldisericaceae</taxon>
        <taxon>Caldisericum</taxon>
    </lineage>
</organism>
<gene>
    <name evidence="2" type="ORF">C0175_03755</name>
</gene>
<name>A0A2J6X6F6_9BACT</name>
<proteinExistence type="predicted"/>
<feature type="region of interest" description="Disordered" evidence="1">
    <location>
        <begin position="1"/>
        <end position="26"/>
    </location>
</feature>
<accession>A0A2J6X6F6</accession>